<feature type="transmembrane region" description="Helical" evidence="2">
    <location>
        <begin position="94"/>
        <end position="115"/>
    </location>
</feature>
<evidence type="ECO:0000256" key="2">
    <source>
        <dbReference type="SAM" id="Phobius"/>
    </source>
</evidence>
<organism evidence="3 4">
    <name type="scientific">Chlamydomonas reinhardtii</name>
    <name type="common">Chlamydomonas smithii</name>
    <dbReference type="NCBI Taxonomy" id="3055"/>
    <lineage>
        <taxon>Eukaryota</taxon>
        <taxon>Viridiplantae</taxon>
        <taxon>Chlorophyta</taxon>
        <taxon>core chlorophytes</taxon>
        <taxon>Chlorophyceae</taxon>
        <taxon>CS clade</taxon>
        <taxon>Chlamydomonadales</taxon>
        <taxon>Chlamydomonadaceae</taxon>
        <taxon>Chlamydomonas</taxon>
    </lineage>
</organism>
<keyword evidence="4" id="KW-1185">Reference proteome</keyword>
<feature type="coiled-coil region" evidence="1">
    <location>
        <begin position="17"/>
        <end position="44"/>
    </location>
</feature>
<sequence length="197" mass="21764">MTDAVLASTNGKVADIYIEAAEMITELRQEIAQIKERLESSHHASTSNTGRGLLDVDEDEDYFEVLKNVTKIDAAAAELGDFSWLPGLALEDGVLTFVRTLSVACGFCSLVVQVVKEKREGLRKLAKVWAKKKNVVMVPYLFFVVVVGYLSRPSMLLRQERTAIYKGLAEAGAGPKWTGSADIEYLNGEGERVLFQF</sequence>
<dbReference type="KEGG" id="cre:CHLRE_15g643000v5"/>
<dbReference type="Gramene" id="PNW72827">
    <property type="protein sequence ID" value="PNW72827"/>
    <property type="gene ID" value="CHLRE_15g643000v5"/>
</dbReference>
<keyword evidence="2" id="KW-0472">Membrane</keyword>
<dbReference type="InParanoid" id="A0A2K3CX13"/>
<evidence type="ECO:0000313" key="4">
    <source>
        <dbReference type="Proteomes" id="UP000006906"/>
    </source>
</evidence>
<feature type="transmembrane region" description="Helical" evidence="2">
    <location>
        <begin position="135"/>
        <end position="151"/>
    </location>
</feature>
<keyword evidence="2" id="KW-0812">Transmembrane</keyword>
<reference evidence="3 4" key="1">
    <citation type="journal article" date="2007" name="Science">
        <title>The Chlamydomonas genome reveals the evolution of key animal and plant functions.</title>
        <authorList>
            <person name="Merchant S.S."/>
            <person name="Prochnik S.E."/>
            <person name="Vallon O."/>
            <person name="Harris E.H."/>
            <person name="Karpowicz S.J."/>
            <person name="Witman G.B."/>
            <person name="Terry A."/>
            <person name="Salamov A."/>
            <person name="Fritz-Laylin L.K."/>
            <person name="Marechal-Drouard L."/>
            <person name="Marshall W.F."/>
            <person name="Qu L.H."/>
            <person name="Nelson D.R."/>
            <person name="Sanderfoot A.A."/>
            <person name="Spalding M.H."/>
            <person name="Kapitonov V.V."/>
            <person name="Ren Q."/>
            <person name="Ferris P."/>
            <person name="Lindquist E."/>
            <person name="Shapiro H."/>
            <person name="Lucas S.M."/>
            <person name="Grimwood J."/>
            <person name="Schmutz J."/>
            <person name="Cardol P."/>
            <person name="Cerutti H."/>
            <person name="Chanfreau G."/>
            <person name="Chen C.L."/>
            <person name="Cognat V."/>
            <person name="Croft M.T."/>
            <person name="Dent R."/>
            <person name="Dutcher S."/>
            <person name="Fernandez E."/>
            <person name="Fukuzawa H."/>
            <person name="Gonzalez-Ballester D."/>
            <person name="Gonzalez-Halphen D."/>
            <person name="Hallmann A."/>
            <person name="Hanikenne M."/>
            <person name="Hippler M."/>
            <person name="Inwood W."/>
            <person name="Jabbari K."/>
            <person name="Kalanon M."/>
            <person name="Kuras R."/>
            <person name="Lefebvre P.A."/>
            <person name="Lemaire S.D."/>
            <person name="Lobanov A.V."/>
            <person name="Lohr M."/>
            <person name="Manuell A."/>
            <person name="Meier I."/>
            <person name="Mets L."/>
            <person name="Mittag M."/>
            <person name="Mittelmeier T."/>
            <person name="Moroney J.V."/>
            <person name="Moseley J."/>
            <person name="Napoli C."/>
            <person name="Nedelcu A.M."/>
            <person name="Niyogi K."/>
            <person name="Novoselov S.V."/>
            <person name="Paulsen I.T."/>
            <person name="Pazour G."/>
            <person name="Purton S."/>
            <person name="Ral J.P."/>
            <person name="Riano-Pachon D.M."/>
            <person name="Riekhof W."/>
            <person name="Rymarquis L."/>
            <person name="Schroda M."/>
            <person name="Stern D."/>
            <person name="Umen J."/>
            <person name="Willows R."/>
            <person name="Wilson N."/>
            <person name="Zimmer S.L."/>
            <person name="Allmer J."/>
            <person name="Balk J."/>
            <person name="Bisova K."/>
            <person name="Chen C.J."/>
            <person name="Elias M."/>
            <person name="Gendler K."/>
            <person name="Hauser C."/>
            <person name="Lamb M.R."/>
            <person name="Ledford H."/>
            <person name="Long J.C."/>
            <person name="Minagawa J."/>
            <person name="Page M.D."/>
            <person name="Pan J."/>
            <person name="Pootakham W."/>
            <person name="Roje S."/>
            <person name="Rose A."/>
            <person name="Stahlberg E."/>
            <person name="Terauchi A.M."/>
            <person name="Yang P."/>
            <person name="Ball S."/>
            <person name="Bowler C."/>
            <person name="Dieckmann C.L."/>
            <person name="Gladyshev V.N."/>
            <person name="Green P."/>
            <person name="Jorgensen R."/>
            <person name="Mayfield S."/>
            <person name="Mueller-Roeber B."/>
            <person name="Rajamani S."/>
            <person name="Sayre R.T."/>
            <person name="Brokstein P."/>
            <person name="Dubchak I."/>
            <person name="Goodstein D."/>
            <person name="Hornick L."/>
            <person name="Huang Y.W."/>
            <person name="Jhaveri J."/>
            <person name="Luo Y."/>
            <person name="Martinez D."/>
            <person name="Ngau W.C."/>
            <person name="Otillar B."/>
            <person name="Poliakov A."/>
            <person name="Porter A."/>
            <person name="Szajkowski L."/>
            <person name="Werner G."/>
            <person name="Zhou K."/>
            <person name="Grigoriev I.V."/>
            <person name="Rokhsar D.S."/>
            <person name="Grossman A.R."/>
        </authorList>
    </citation>
    <scope>NUCLEOTIDE SEQUENCE [LARGE SCALE GENOMIC DNA]</scope>
    <source>
        <strain evidence="4">CC-503</strain>
    </source>
</reference>
<protein>
    <submittedName>
        <fullName evidence="3">Uncharacterized protein</fullName>
    </submittedName>
</protein>
<proteinExistence type="predicted"/>
<keyword evidence="1" id="KW-0175">Coiled coil</keyword>
<dbReference type="AlphaFoldDB" id="A0A2K3CX13"/>
<dbReference type="EMBL" id="CM008976">
    <property type="protein sequence ID" value="PNW72827.1"/>
    <property type="molecule type" value="Genomic_DNA"/>
</dbReference>
<name>A0A2K3CX13_CHLRE</name>
<dbReference type="RefSeq" id="XP_042916586.1">
    <property type="nucleotide sequence ID" value="XM_043070695.1"/>
</dbReference>
<evidence type="ECO:0000256" key="1">
    <source>
        <dbReference type="SAM" id="Coils"/>
    </source>
</evidence>
<keyword evidence="2" id="KW-1133">Transmembrane helix</keyword>
<dbReference type="GeneID" id="66056471"/>
<accession>A0A2K3CX13</accession>
<evidence type="ECO:0000313" key="3">
    <source>
        <dbReference type="EMBL" id="PNW72827.1"/>
    </source>
</evidence>
<dbReference type="Proteomes" id="UP000006906">
    <property type="component" value="Chromosome 15"/>
</dbReference>
<gene>
    <name evidence="3" type="ORF">CHLRE_15g643000v5</name>
</gene>